<evidence type="ECO:0000256" key="3">
    <source>
        <dbReference type="ARBA" id="ARBA00022630"/>
    </source>
</evidence>
<gene>
    <name evidence="13" type="ORF">V5E97_28630</name>
</gene>
<evidence type="ECO:0000256" key="6">
    <source>
        <dbReference type="ARBA" id="ARBA00023002"/>
    </source>
</evidence>
<dbReference type="PANTHER" id="PTHR43706:SF47">
    <property type="entry name" value="EXTERNAL NADH-UBIQUINONE OXIDOREDUCTASE 1, MITOCHONDRIAL-RELATED"/>
    <property type="match status" value="1"/>
</dbReference>
<keyword evidence="10" id="KW-0812">Transmembrane</keyword>
<keyword evidence="10" id="KW-1133">Transmembrane helix</keyword>
<keyword evidence="4" id="KW-0274">FAD</keyword>
<dbReference type="Gene3D" id="3.50.50.100">
    <property type="match status" value="1"/>
</dbReference>
<feature type="region of interest" description="Disordered" evidence="9">
    <location>
        <begin position="419"/>
        <end position="441"/>
    </location>
</feature>
<comment type="catalytic activity">
    <reaction evidence="8">
        <text>a quinone + NADH + H(+) = a quinol + NAD(+)</text>
        <dbReference type="Rhea" id="RHEA:46160"/>
        <dbReference type="ChEBI" id="CHEBI:15378"/>
        <dbReference type="ChEBI" id="CHEBI:24646"/>
        <dbReference type="ChEBI" id="CHEBI:57540"/>
        <dbReference type="ChEBI" id="CHEBI:57945"/>
        <dbReference type="ChEBI" id="CHEBI:132124"/>
        <dbReference type="EC" id="1.6.5.9"/>
    </reaction>
</comment>
<evidence type="ECO:0000256" key="5">
    <source>
        <dbReference type="ARBA" id="ARBA00022946"/>
    </source>
</evidence>
<dbReference type="GO" id="GO:0050136">
    <property type="term" value="F:NADH dehydrogenase (quinone) (non-electrogenic) activity"/>
    <property type="evidence" value="ECO:0007669"/>
    <property type="project" value="UniProtKB-EC"/>
</dbReference>
<dbReference type="PRINTS" id="PR00411">
    <property type="entry name" value="PNDRDTASEI"/>
</dbReference>
<dbReference type="RefSeq" id="WP_406695013.1">
    <property type="nucleotide sequence ID" value="NZ_CP155447.1"/>
</dbReference>
<evidence type="ECO:0000259" key="12">
    <source>
        <dbReference type="Pfam" id="PF22366"/>
    </source>
</evidence>
<dbReference type="EC" id="1.6.5.9" evidence="2"/>
<feature type="domain" description="FAD/NAD(P)-binding" evidence="11">
    <location>
        <begin position="8"/>
        <end position="323"/>
    </location>
</feature>
<dbReference type="InterPro" id="IPR023753">
    <property type="entry name" value="FAD/NAD-binding_dom"/>
</dbReference>
<keyword evidence="7" id="KW-0520">NAD</keyword>
<organism evidence="13">
    <name type="scientific">Singulisphaera sp. Ch08</name>
    <dbReference type="NCBI Taxonomy" id="3120278"/>
    <lineage>
        <taxon>Bacteria</taxon>
        <taxon>Pseudomonadati</taxon>
        <taxon>Planctomycetota</taxon>
        <taxon>Planctomycetia</taxon>
        <taxon>Isosphaerales</taxon>
        <taxon>Isosphaeraceae</taxon>
        <taxon>Singulisphaera</taxon>
    </lineage>
</organism>
<dbReference type="Pfam" id="PF07992">
    <property type="entry name" value="Pyr_redox_2"/>
    <property type="match status" value="1"/>
</dbReference>
<dbReference type="PANTHER" id="PTHR43706">
    <property type="entry name" value="NADH DEHYDROGENASE"/>
    <property type="match status" value="1"/>
</dbReference>
<dbReference type="InterPro" id="IPR036188">
    <property type="entry name" value="FAD/NAD-bd_sf"/>
</dbReference>
<evidence type="ECO:0000256" key="4">
    <source>
        <dbReference type="ARBA" id="ARBA00022827"/>
    </source>
</evidence>
<keyword evidence="5" id="KW-0809">Transit peptide</keyword>
<keyword evidence="6 13" id="KW-0560">Oxidoreductase</keyword>
<evidence type="ECO:0000313" key="13">
    <source>
        <dbReference type="EMBL" id="XBH02271.1"/>
    </source>
</evidence>
<keyword evidence="3" id="KW-0285">Flavoprotein</keyword>
<evidence type="ECO:0000256" key="2">
    <source>
        <dbReference type="ARBA" id="ARBA00012637"/>
    </source>
</evidence>
<keyword evidence="10" id="KW-0472">Membrane</keyword>
<dbReference type="InterPro" id="IPR045024">
    <property type="entry name" value="NDH-2"/>
</dbReference>
<proteinExistence type="inferred from homology"/>
<name>A0AAU7CAK7_9BACT</name>
<evidence type="ECO:0000256" key="8">
    <source>
        <dbReference type="ARBA" id="ARBA00047599"/>
    </source>
</evidence>
<feature type="transmembrane region" description="Helical" evidence="10">
    <location>
        <begin position="364"/>
        <end position="387"/>
    </location>
</feature>
<reference evidence="13" key="1">
    <citation type="submission" date="2024-05" db="EMBL/GenBank/DDBJ databases">
        <title>Planctomycetes of the genus Singulisphaera possess chitinolytic capabilities.</title>
        <authorList>
            <person name="Ivanova A."/>
        </authorList>
    </citation>
    <scope>NUCLEOTIDE SEQUENCE</scope>
    <source>
        <strain evidence="13">Ch08T</strain>
    </source>
</reference>
<dbReference type="Pfam" id="PF22366">
    <property type="entry name" value="NDH2_C"/>
    <property type="match status" value="1"/>
</dbReference>
<sequence>MTSSQLPRIVIIGGGFGGLSAAQALRRASARLILLDRQNHHLFQPLLYQVATAALNPSDIASPIRRTLRRQKNAEVLLGEVTGINLETKQVVLSDESIPFDYLIVATGATHSYFGHDEWAPFAPGLKTIDDALEIRRRVLFAFEAAERELDPTRRHAWLTFVIVGAGPTGVELAGALSEIAHHALARDFRHIDPTQARVILLEGSPRVLPSYVEPLSEKAREQLVAMEVEVRTGQMVTAIDADGVSVGSERIESRTVLWAAGVAASPLARSLGVPLDRAGRVRVNSDLTIPGRDDVYVVGDLASLDQDGKPIPGVAPAAMQEAIHAARNIERSLRGQGRLPFRYHDKGSLATIGRAAAVADLGWIRLSGLVAWLAWLFIHVLFLIGFRNRFVVLFEWAWSYVTYDRGARLITGPPARWQAAGADEDREPESIAGSGKSVDA</sequence>
<dbReference type="SUPFAM" id="SSF51905">
    <property type="entry name" value="FAD/NAD(P)-binding domain"/>
    <property type="match status" value="1"/>
</dbReference>
<dbReference type="AlphaFoldDB" id="A0AAU7CAK7"/>
<evidence type="ECO:0000256" key="9">
    <source>
        <dbReference type="SAM" id="MobiDB-lite"/>
    </source>
</evidence>
<dbReference type="PRINTS" id="PR00368">
    <property type="entry name" value="FADPNR"/>
</dbReference>
<evidence type="ECO:0000256" key="7">
    <source>
        <dbReference type="ARBA" id="ARBA00023027"/>
    </source>
</evidence>
<feature type="domain" description="External alternative NADH-ubiquinone oxidoreductase-like C-terminal" evidence="12">
    <location>
        <begin position="347"/>
        <end position="400"/>
    </location>
</feature>
<dbReference type="EMBL" id="CP155447">
    <property type="protein sequence ID" value="XBH02271.1"/>
    <property type="molecule type" value="Genomic_DNA"/>
</dbReference>
<evidence type="ECO:0000256" key="1">
    <source>
        <dbReference type="ARBA" id="ARBA00005272"/>
    </source>
</evidence>
<evidence type="ECO:0000256" key="10">
    <source>
        <dbReference type="SAM" id="Phobius"/>
    </source>
</evidence>
<comment type="similarity">
    <text evidence="1">Belongs to the NADH dehydrogenase family.</text>
</comment>
<evidence type="ECO:0000259" key="11">
    <source>
        <dbReference type="Pfam" id="PF07992"/>
    </source>
</evidence>
<protein>
    <recommendedName>
        <fullName evidence="2">NADH:ubiquinone reductase (non-electrogenic)</fullName>
        <ecNumber evidence="2">1.6.5.9</ecNumber>
    </recommendedName>
</protein>
<accession>A0AAU7CAK7</accession>
<dbReference type="InterPro" id="IPR054585">
    <property type="entry name" value="NDH2-like_C"/>
</dbReference>